<organism evidence="1 2">
    <name type="scientific">Litchfieldella anticariensis (strain DSM 16096 / CECT 5854 / CIP 108499 / LMG 22089 / FP35)</name>
    <name type="common">Halomonas anticariensis</name>
    <dbReference type="NCBI Taxonomy" id="1121939"/>
    <lineage>
        <taxon>Bacteria</taxon>
        <taxon>Pseudomonadati</taxon>
        <taxon>Pseudomonadota</taxon>
        <taxon>Gammaproteobacteria</taxon>
        <taxon>Oceanospirillales</taxon>
        <taxon>Halomonadaceae</taxon>
        <taxon>Litchfieldella</taxon>
    </lineage>
</organism>
<evidence type="ECO:0000313" key="1">
    <source>
        <dbReference type="EMBL" id="EPC04612.1"/>
    </source>
</evidence>
<dbReference type="AlphaFoldDB" id="S2KRA4"/>
<name>S2KRA4_LITA3</name>
<sequence length="29" mass="3591">MMRFHDKKPLVEDQRLLIFSVYTERDPIL</sequence>
<gene>
    <name evidence="1" type="ORF">L861_04630</name>
</gene>
<reference evidence="1 2" key="1">
    <citation type="journal article" date="2013" name="Genome Announc.">
        <title>Draft genome sequence of the moderately halophilic gammaproteobacterium Halomonas anticariensis FP35.</title>
        <authorList>
            <person name="Tahrioui A."/>
            <person name="Quesada E."/>
            <person name="Llamas I."/>
        </authorList>
    </citation>
    <scope>NUCLEOTIDE SEQUENCE [LARGE SCALE GENOMIC DNA]</scope>
    <source>
        <strain evidence="2">DSM 16096 / CECT 5854 / LMG 22089 / FP35</strain>
    </source>
</reference>
<dbReference type="Proteomes" id="UP000014463">
    <property type="component" value="Unassembled WGS sequence"/>
</dbReference>
<dbReference type="EMBL" id="ASTJ01000011">
    <property type="protein sequence ID" value="EPC04612.1"/>
    <property type="molecule type" value="Genomic_DNA"/>
</dbReference>
<accession>S2KRA4</accession>
<keyword evidence="2" id="KW-1185">Reference proteome</keyword>
<evidence type="ECO:0000313" key="2">
    <source>
        <dbReference type="Proteomes" id="UP000014463"/>
    </source>
</evidence>
<proteinExistence type="predicted"/>
<comment type="caution">
    <text evidence="1">The sequence shown here is derived from an EMBL/GenBank/DDBJ whole genome shotgun (WGS) entry which is preliminary data.</text>
</comment>
<protein>
    <submittedName>
        <fullName evidence="1">Uncharacterized protein</fullName>
    </submittedName>
</protein>